<sequence length="95" mass="9260">MCCNAGSPLRCSVSQTVSGNWRPARAGAGHGQGRAGEAATAAPSLPGRPASAAAGGHQRAGGAGDDAGRILEPTDPGLATGGVDEVDRGAHLRPH</sequence>
<evidence type="ECO:0000313" key="2">
    <source>
        <dbReference type="EMBL" id="MPL83893.1"/>
    </source>
</evidence>
<reference evidence="2" key="1">
    <citation type="submission" date="2019-08" db="EMBL/GenBank/DDBJ databases">
        <authorList>
            <person name="Kucharzyk K."/>
            <person name="Murdoch R.W."/>
            <person name="Higgins S."/>
            <person name="Loffler F."/>
        </authorList>
    </citation>
    <scope>NUCLEOTIDE SEQUENCE</scope>
</reference>
<feature type="compositionally biased region" description="Basic and acidic residues" evidence="1">
    <location>
        <begin position="85"/>
        <end position="95"/>
    </location>
</feature>
<evidence type="ECO:0000256" key="1">
    <source>
        <dbReference type="SAM" id="MobiDB-lite"/>
    </source>
</evidence>
<organism evidence="2">
    <name type="scientific">bioreactor metagenome</name>
    <dbReference type="NCBI Taxonomy" id="1076179"/>
    <lineage>
        <taxon>unclassified sequences</taxon>
        <taxon>metagenomes</taxon>
        <taxon>ecological metagenomes</taxon>
    </lineage>
</organism>
<name>A0A644UZ02_9ZZZZ</name>
<protein>
    <submittedName>
        <fullName evidence="2">Uncharacterized protein</fullName>
    </submittedName>
</protein>
<dbReference type="AlphaFoldDB" id="A0A644UZ02"/>
<proteinExistence type="predicted"/>
<feature type="region of interest" description="Disordered" evidence="1">
    <location>
        <begin position="20"/>
        <end position="95"/>
    </location>
</feature>
<gene>
    <name evidence="2" type="ORF">SDC9_29852</name>
</gene>
<dbReference type="EMBL" id="VSSQ01000182">
    <property type="protein sequence ID" value="MPL83893.1"/>
    <property type="molecule type" value="Genomic_DNA"/>
</dbReference>
<accession>A0A644UZ02</accession>
<comment type="caution">
    <text evidence="2">The sequence shown here is derived from an EMBL/GenBank/DDBJ whole genome shotgun (WGS) entry which is preliminary data.</text>
</comment>